<accession>A0A6A6SGR0</accession>
<keyword evidence="2" id="KW-1185">Reference proteome</keyword>
<sequence>MDIKINLGDIAHVANTRFPAAYKDLPVAHDLLFYDISGVPSLLVGRLVLNHNGMKIIRDIGALVGLHGDRVGLGFTNDGAFHELKTWDTVNIQFCAPFALFDKDDPDFKSKFENFVKFCFLAGRRREVIVAGLEFMVDMKEIAEDVGWHWRMWKHSGGKTVHQFVDETMAAGDAMAHEYEAYGRKALADMLVIGEEALKRDREEGLRLGFGNDRTNTSNNAYSYPAAKPMESVPQYLTPTPITYNGINAVDDSDPSGWSEIRHLQEHIQGLRVAKEQRDGAIGQAPSLWP</sequence>
<reference evidence="1" key="1">
    <citation type="journal article" date="2020" name="Stud. Mycol.">
        <title>101 Dothideomycetes genomes: a test case for predicting lifestyles and emergence of pathogens.</title>
        <authorList>
            <person name="Haridas S."/>
            <person name="Albert R."/>
            <person name="Binder M."/>
            <person name="Bloem J."/>
            <person name="Labutti K."/>
            <person name="Salamov A."/>
            <person name="Andreopoulos B."/>
            <person name="Baker S."/>
            <person name="Barry K."/>
            <person name="Bills G."/>
            <person name="Bluhm B."/>
            <person name="Cannon C."/>
            <person name="Castanera R."/>
            <person name="Culley D."/>
            <person name="Daum C."/>
            <person name="Ezra D."/>
            <person name="Gonzalez J."/>
            <person name="Henrissat B."/>
            <person name="Kuo A."/>
            <person name="Liang C."/>
            <person name="Lipzen A."/>
            <person name="Lutzoni F."/>
            <person name="Magnuson J."/>
            <person name="Mondo S."/>
            <person name="Nolan M."/>
            <person name="Ohm R."/>
            <person name="Pangilinan J."/>
            <person name="Park H.-J."/>
            <person name="Ramirez L."/>
            <person name="Alfaro M."/>
            <person name="Sun H."/>
            <person name="Tritt A."/>
            <person name="Yoshinaga Y."/>
            <person name="Zwiers L.-H."/>
            <person name="Turgeon B."/>
            <person name="Goodwin S."/>
            <person name="Spatafora J."/>
            <person name="Crous P."/>
            <person name="Grigoriev I."/>
        </authorList>
    </citation>
    <scope>NUCLEOTIDE SEQUENCE</scope>
    <source>
        <strain evidence="1">CBS 473.64</strain>
    </source>
</reference>
<evidence type="ECO:0000313" key="2">
    <source>
        <dbReference type="Proteomes" id="UP000799753"/>
    </source>
</evidence>
<dbReference type="EMBL" id="MU006777">
    <property type="protein sequence ID" value="KAF2645873.1"/>
    <property type="molecule type" value="Genomic_DNA"/>
</dbReference>
<dbReference type="AlphaFoldDB" id="A0A6A6SGR0"/>
<protein>
    <submittedName>
        <fullName evidence="1">Uncharacterized protein</fullName>
    </submittedName>
</protein>
<dbReference type="Proteomes" id="UP000799753">
    <property type="component" value="Unassembled WGS sequence"/>
</dbReference>
<gene>
    <name evidence="1" type="ORF">P280DRAFT_513750</name>
</gene>
<organism evidence="1 2">
    <name type="scientific">Massarina eburnea CBS 473.64</name>
    <dbReference type="NCBI Taxonomy" id="1395130"/>
    <lineage>
        <taxon>Eukaryota</taxon>
        <taxon>Fungi</taxon>
        <taxon>Dikarya</taxon>
        <taxon>Ascomycota</taxon>
        <taxon>Pezizomycotina</taxon>
        <taxon>Dothideomycetes</taxon>
        <taxon>Pleosporomycetidae</taxon>
        <taxon>Pleosporales</taxon>
        <taxon>Massarineae</taxon>
        <taxon>Massarinaceae</taxon>
        <taxon>Massarina</taxon>
    </lineage>
</organism>
<dbReference type="OrthoDB" id="10482078at2759"/>
<name>A0A6A6SGR0_9PLEO</name>
<evidence type="ECO:0000313" key="1">
    <source>
        <dbReference type="EMBL" id="KAF2645873.1"/>
    </source>
</evidence>
<proteinExistence type="predicted"/>